<dbReference type="PROSITE" id="PS51257">
    <property type="entry name" value="PROKAR_LIPOPROTEIN"/>
    <property type="match status" value="1"/>
</dbReference>
<reference evidence="3 4" key="1">
    <citation type="journal article" date="2024" name="Commun. Biol.">
        <title>Comparative genomic analysis of thermophilic fungi reveals convergent evolutionary adaptations and gene losses.</title>
        <authorList>
            <person name="Steindorff A.S."/>
            <person name="Aguilar-Pontes M.V."/>
            <person name="Robinson A.J."/>
            <person name="Andreopoulos B."/>
            <person name="LaButti K."/>
            <person name="Kuo A."/>
            <person name="Mondo S."/>
            <person name="Riley R."/>
            <person name="Otillar R."/>
            <person name="Haridas S."/>
            <person name="Lipzen A."/>
            <person name="Grimwood J."/>
            <person name="Schmutz J."/>
            <person name="Clum A."/>
            <person name="Reid I.D."/>
            <person name="Moisan M.C."/>
            <person name="Butler G."/>
            <person name="Nguyen T.T.M."/>
            <person name="Dewar K."/>
            <person name="Conant G."/>
            <person name="Drula E."/>
            <person name="Henrissat B."/>
            <person name="Hansel C."/>
            <person name="Singer S."/>
            <person name="Hutchinson M.I."/>
            <person name="de Vries R.P."/>
            <person name="Natvig D.O."/>
            <person name="Powell A.J."/>
            <person name="Tsang A."/>
            <person name="Grigoriev I.V."/>
        </authorList>
    </citation>
    <scope>NUCLEOTIDE SEQUENCE [LARGE SCALE GENOMIC DNA]</scope>
    <source>
        <strain evidence="3 4">CBS 494.80</strain>
    </source>
</reference>
<keyword evidence="2" id="KW-0732">Signal</keyword>
<dbReference type="Proteomes" id="UP001595075">
    <property type="component" value="Unassembled WGS sequence"/>
</dbReference>
<gene>
    <name evidence="3" type="ORF">VTL71DRAFT_13674</name>
</gene>
<feature type="coiled-coil region" evidence="1">
    <location>
        <begin position="45"/>
        <end position="72"/>
    </location>
</feature>
<keyword evidence="4" id="KW-1185">Reference proteome</keyword>
<comment type="caution">
    <text evidence="3">The sequence shown here is derived from an EMBL/GenBank/DDBJ whole genome shotgun (WGS) entry which is preliminary data.</text>
</comment>
<evidence type="ECO:0000313" key="3">
    <source>
        <dbReference type="EMBL" id="KAL2070648.1"/>
    </source>
</evidence>
<feature type="chain" id="PRO_5047090610" evidence="2">
    <location>
        <begin position="35"/>
        <end position="187"/>
    </location>
</feature>
<name>A0ABR4CL55_9HELO</name>
<accession>A0ABR4CL55</accession>
<dbReference type="EMBL" id="JAZHXI010000006">
    <property type="protein sequence ID" value="KAL2070648.1"/>
    <property type="molecule type" value="Genomic_DNA"/>
</dbReference>
<evidence type="ECO:0000313" key="4">
    <source>
        <dbReference type="Proteomes" id="UP001595075"/>
    </source>
</evidence>
<sequence length="187" mass="21407">MSDARPATRRGGCTMHPSTFASFSCVLFIQIASALTIQPVSGEAISDLMLEYHEDRRQLADYQARREILQTRVRHERELYDLHQQLDYVNRLPDSWAGFRGHHRVAQGVQVPPRTTPTTLAIIPGDGIRAFLMRIPGIKAGNLEEALRTFDEVMRGWFCRRFGWVDSVVLEDVLMEELDGALRWNLL</sequence>
<keyword evidence="1" id="KW-0175">Coiled coil</keyword>
<protein>
    <submittedName>
        <fullName evidence="3">Uncharacterized protein</fullName>
    </submittedName>
</protein>
<feature type="signal peptide" evidence="2">
    <location>
        <begin position="1"/>
        <end position="34"/>
    </location>
</feature>
<organism evidence="3 4">
    <name type="scientific">Oculimacula yallundae</name>
    <dbReference type="NCBI Taxonomy" id="86028"/>
    <lineage>
        <taxon>Eukaryota</taxon>
        <taxon>Fungi</taxon>
        <taxon>Dikarya</taxon>
        <taxon>Ascomycota</taxon>
        <taxon>Pezizomycotina</taxon>
        <taxon>Leotiomycetes</taxon>
        <taxon>Helotiales</taxon>
        <taxon>Ploettnerulaceae</taxon>
        <taxon>Oculimacula</taxon>
    </lineage>
</organism>
<evidence type="ECO:0000256" key="1">
    <source>
        <dbReference type="SAM" id="Coils"/>
    </source>
</evidence>
<evidence type="ECO:0000256" key="2">
    <source>
        <dbReference type="SAM" id="SignalP"/>
    </source>
</evidence>
<proteinExistence type="predicted"/>